<evidence type="ECO:0000313" key="2">
    <source>
        <dbReference type="Proteomes" id="UP001234297"/>
    </source>
</evidence>
<keyword evidence="2" id="KW-1185">Reference proteome</keyword>
<evidence type="ECO:0000313" key="1">
    <source>
        <dbReference type="EMBL" id="KAJ8626333.1"/>
    </source>
</evidence>
<organism evidence="1 2">
    <name type="scientific">Persea americana</name>
    <name type="common">Avocado</name>
    <dbReference type="NCBI Taxonomy" id="3435"/>
    <lineage>
        <taxon>Eukaryota</taxon>
        <taxon>Viridiplantae</taxon>
        <taxon>Streptophyta</taxon>
        <taxon>Embryophyta</taxon>
        <taxon>Tracheophyta</taxon>
        <taxon>Spermatophyta</taxon>
        <taxon>Magnoliopsida</taxon>
        <taxon>Magnoliidae</taxon>
        <taxon>Laurales</taxon>
        <taxon>Lauraceae</taxon>
        <taxon>Persea</taxon>
    </lineage>
</organism>
<name>A0ACC2KZC0_PERAE</name>
<gene>
    <name evidence="1" type="ORF">MRB53_019640</name>
</gene>
<reference evidence="1 2" key="1">
    <citation type="journal article" date="2022" name="Hortic Res">
        <title>A haplotype resolved chromosomal level avocado genome allows analysis of novel avocado genes.</title>
        <authorList>
            <person name="Nath O."/>
            <person name="Fletcher S.J."/>
            <person name="Hayward A."/>
            <person name="Shaw L.M."/>
            <person name="Masouleh A.K."/>
            <person name="Furtado A."/>
            <person name="Henry R.J."/>
            <person name="Mitter N."/>
        </authorList>
    </citation>
    <scope>NUCLEOTIDE SEQUENCE [LARGE SCALE GENOMIC DNA]</scope>
    <source>
        <strain evidence="2">cv. Hass</strain>
    </source>
</reference>
<sequence>MVGVSHACSTFASVSGSFKLIRFKFLSALDEDEGDSKSVERRDHARVMSEGFRRSWRFALPGDASINAYRFALLLSPVVSVWDCIVRKMRYSFRPEWV</sequence>
<protein>
    <submittedName>
        <fullName evidence="1">Uncharacterized protein</fullName>
    </submittedName>
</protein>
<comment type="caution">
    <text evidence="1">The sequence shown here is derived from an EMBL/GenBank/DDBJ whole genome shotgun (WGS) entry which is preliminary data.</text>
</comment>
<dbReference type="EMBL" id="CM056814">
    <property type="protein sequence ID" value="KAJ8626333.1"/>
    <property type="molecule type" value="Genomic_DNA"/>
</dbReference>
<dbReference type="Proteomes" id="UP001234297">
    <property type="component" value="Chromosome 6"/>
</dbReference>
<proteinExistence type="predicted"/>
<accession>A0ACC2KZC0</accession>